<feature type="compositionally biased region" description="Basic and acidic residues" evidence="1">
    <location>
        <begin position="252"/>
        <end position="267"/>
    </location>
</feature>
<accession>A0A841ARP9</accession>
<keyword evidence="3" id="KW-1185">Reference proteome</keyword>
<dbReference type="EMBL" id="JACHMJ010000001">
    <property type="protein sequence ID" value="MBB5844978.1"/>
    <property type="molecule type" value="Genomic_DNA"/>
</dbReference>
<evidence type="ECO:0000313" key="3">
    <source>
        <dbReference type="Proteomes" id="UP000536685"/>
    </source>
</evidence>
<dbReference type="AlphaFoldDB" id="A0A841ARP9"/>
<dbReference type="Gene3D" id="3.40.50.1820">
    <property type="entry name" value="alpha/beta hydrolase"/>
    <property type="match status" value="1"/>
</dbReference>
<evidence type="ECO:0000256" key="1">
    <source>
        <dbReference type="SAM" id="MobiDB-lite"/>
    </source>
</evidence>
<gene>
    <name evidence="2" type="ORF">HD599_003301</name>
</gene>
<reference evidence="2 3" key="1">
    <citation type="submission" date="2020-08" db="EMBL/GenBank/DDBJ databases">
        <title>Sequencing the genomes of 1000 actinobacteria strains.</title>
        <authorList>
            <person name="Klenk H.-P."/>
        </authorList>
    </citation>
    <scope>NUCLEOTIDE SEQUENCE [LARGE SCALE GENOMIC DNA]</scope>
    <source>
        <strain evidence="2 3">DSM 105784</strain>
    </source>
</reference>
<dbReference type="RefSeq" id="WP_184239674.1">
    <property type="nucleotide sequence ID" value="NZ_JACHMJ010000001.1"/>
</dbReference>
<dbReference type="InterPro" id="IPR029058">
    <property type="entry name" value="AB_hydrolase_fold"/>
</dbReference>
<sequence>MGDIVISGGGSMAVATDELFTDAQQLEYVRGEASDLARAIDAVDARFGDALLRRADAPVSALDAEAALDRTRQLLAEVDWKAGSVALLLRASAEGYGYAEAAAERATQQLAATLGYGVGALLPVFATLVAPALPVALAGLLGAALAMPGGPAALPGAVGDWLGSNGRVLTNPVTVALVRAGVMSVDDLIGGALGLPPTLVRAIGDEGIGLAGIDTAGAAIMALGGGVGLLKESPVATRARTQRDVAAAPRGLAERIDRLPQRRRDENGQPTGSHIRIERYTQPGEPDRFEVYITGTADFSPVSGREAFDLTSDIGGVAGLPAGAVRAVEQAMAKEGITAESPVQFNGFSQGGLIAASLAASGDYNTKGVFTAGSPTAQIDVPRGIPVVELEHTDDIVPALGGTRVDRDAIVVEREAFAGRDLPDGVAVPSHDRGEYRTTAEMADRARSAMLAGAIDRLDAFGAGATAITATTYVAERSRR</sequence>
<evidence type="ECO:0000313" key="2">
    <source>
        <dbReference type="EMBL" id="MBB5844978.1"/>
    </source>
</evidence>
<proteinExistence type="predicted"/>
<dbReference type="Proteomes" id="UP000536685">
    <property type="component" value="Unassembled WGS sequence"/>
</dbReference>
<name>A0A841ARP9_9MICO</name>
<organism evidence="2 3">
    <name type="scientific">Conyzicola lurida</name>
    <dbReference type="NCBI Taxonomy" id="1172621"/>
    <lineage>
        <taxon>Bacteria</taxon>
        <taxon>Bacillati</taxon>
        <taxon>Actinomycetota</taxon>
        <taxon>Actinomycetes</taxon>
        <taxon>Micrococcales</taxon>
        <taxon>Microbacteriaceae</taxon>
        <taxon>Conyzicola</taxon>
    </lineage>
</organism>
<feature type="region of interest" description="Disordered" evidence="1">
    <location>
        <begin position="240"/>
        <end position="272"/>
    </location>
</feature>
<dbReference type="SUPFAM" id="SSF53474">
    <property type="entry name" value="alpha/beta-Hydrolases"/>
    <property type="match status" value="1"/>
</dbReference>
<comment type="caution">
    <text evidence="2">The sequence shown here is derived from an EMBL/GenBank/DDBJ whole genome shotgun (WGS) entry which is preliminary data.</text>
</comment>
<protein>
    <submittedName>
        <fullName evidence="2">Uncharacterized protein</fullName>
    </submittedName>
</protein>